<organism evidence="1 2">
    <name type="scientific">Neptunitalea chrysea</name>
    <dbReference type="NCBI Taxonomy" id="1647581"/>
    <lineage>
        <taxon>Bacteria</taxon>
        <taxon>Pseudomonadati</taxon>
        <taxon>Bacteroidota</taxon>
        <taxon>Flavobacteriia</taxon>
        <taxon>Flavobacteriales</taxon>
        <taxon>Flavobacteriaceae</taxon>
        <taxon>Neptunitalea</taxon>
    </lineage>
</organism>
<dbReference type="AlphaFoldDB" id="A0A9W6B8G2"/>
<dbReference type="SUPFAM" id="SSF55486">
    <property type="entry name" value="Metalloproteases ('zincins'), catalytic domain"/>
    <property type="match status" value="1"/>
</dbReference>
<comment type="caution">
    <text evidence="1">The sequence shown here is derived from an EMBL/GenBank/DDBJ whole genome shotgun (WGS) entry which is preliminary data.</text>
</comment>
<evidence type="ECO:0000313" key="2">
    <source>
        <dbReference type="Proteomes" id="UP001143545"/>
    </source>
</evidence>
<dbReference type="EMBL" id="BRVP01000018">
    <property type="protein sequence ID" value="GLB53487.1"/>
    <property type="molecule type" value="Genomic_DNA"/>
</dbReference>
<reference evidence="1" key="1">
    <citation type="submission" date="2022-07" db="EMBL/GenBank/DDBJ databases">
        <title>Taxonomy of Novel Oxalotrophic and Methylotrophic Bacteria.</title>
        <authorList>
            <person name="Sahin N."/>
            <person name="Tani A."/>
        </authorList>
    </citation>
    <scope>NUCLEOTIDE SEQUENCE</scope>
    <source>
        <strain evidence="1">AM327</strain>
    </source>
</reference>
<dbReference type="GO" id="GO:0008237">
    <property type="term" value="F:metallopeptidase activity"/>
    <property type="evidence" value="ECO:0007669"/>
    <property type="project" value="InterPro"/>
</dbReference>
<sequence>MIWSCFHVLLIAHEVGHAFGLRHTFEYNQTAIDEDYQKAIQKLENDKKEQLSSKKKNVDGKKNNLKAILYDRLEKEFIDAKNNFKFVKNSSLSDIDRIISTDYKNRKIDFENQGREKAVLTNEQKELKFKNMREALDNKRLRELEKTLNLEQSSTEENFMDYKLGQRKSFWYWQWIEMHCNKQPLKEHIL</sequence>
<accession>A0A9W6B8G2</accession>
<evidence type="ECO:0000313" key="1">
    <source>
        <dbReference type="EMBL" id="GLB53487.1"/>
    </source>
</evidence>
<protein>
    <submittedName>
        <fullName evidence="1">Uncharacterized protein</fullName>
    </submittedName>
</protein>
<keyword evidence="2" id="KW-1185">Reference proteome</keyword>
<dbReference type="Proteomes" id="UP001143545">
    <property type="component" value="Unassembled WGS sequence"/>
</dbReference>
<dbReference type="Gene3D" id="3.40.390.10">
    <property type="entry name" value="Collagenase (Catalytic Domain)"/>
    <property type="match status" value="1"/>
</dbReference>
<dbReference type="InterPro" id="IPR024079">
    <property type="entry name" value="MetalloPept_cat_dom_sf"/>
</dbReference>
<name>A0A9W6B8G2_9FLAO</name>
<proteinExistence type="predicted"/>
<gene>
    <name evidence="1" type="ORF">NBRC110019_25280</name>
</gene>
<dbReference type="RefSeq" id="WP_281755474.1">
    <property type="nucleotide sequence ID" value="NZ_BRVP01000018.1"/>
</dbReference>